<keyword evidence="3" id="KW-1185">Reference proteome</keyword>
<name>A0ABW2RYQ2_9NOCA</name>
<organism evidence="2 3">
    <name type="scientific">Rhodococcus daqingensis</name>
    <dbReference type="NCBI Taxonomy" id="2479363"/>
    <lineage>
        <taxon>Bacteria</taxon>
        <taxon>Bacillati</taxon>
        <taxon>Actinomycetota</taxon>
        <taxon>Actinomycetes</taxon>
        <taxon>Mycobacteriales</taxon>
        <taxon>Nocardiaceae</taxon>
        <taxon>Rhodococcus</taxon>
    </lineage>
</organism>
<dbReference type="InterPro" id="IPR027843">
    <property type="entry name" value="DUF4440"/>
</dbReference>
<dbReference type="InterPro" id="IPR016918">
    <property type="entry name" value="UCP029394"/>
</dbReference>
<dbReference type="SUPFAM" id="SSF54427">
    <property type="entry name" value="NTF2-like"/>
    <property type="match status" value="1"/>
</dbReference>
<proteinExistence type="predicted"/>
<sequence length="135" mass="14335">MTAATDTQVIREIEDHHLALERWLGTAADPALLSEFIGAHTADFSLVTTEGRVVSGDELADSLRGAGNAVPGLRIAITAIEVQLVTADVAIARFHETHHTDDGSGVRVVTAVLVPEPGARNGLRWRSVHETLLAA</sequence>
<protein>
    <submittedName>
        <fullName evidence="2">DUF4440 domain-containing protein</fullName>
    </submittedName>
</protein>
<dbReference type="Proteomes" id="UP001596484">
    <property type="component" value="Unassembled WGS sequence"/>
</dbReference>
<feature type="domain" description="DUF4440" evidence="1">
    <location>
        <begin position="28"/>
        <end position="107"/>
    </location>
</feature>
<dbReference type="PIRSF" id="PIRSF029394">
    <property type="entry name" value="UCP029394"/>
    <property type="match status" value="1"/>
</dbReference>
<accession>A0ABW2RYQ2</accession>
<evidence type="ECO:0000313" key="2">
    <source>
        <dbReference type="EMBL" id="MFC7448993.1"/>
    </source>
</evidence>
<evidence type="ECO:0000259" key="1">
    <source>
        <dbReference type="Pfam" id="PF14534"/>
    </source>
</evidence>
<dbReference type="EMBL" id="JBHTCS010000016">
    <property type="protein sequence ID" value="MFC7448993.1"/>
    <property type="molecule type" value="Genomic_DNA"/>
</dbReference>
<dbReference type="InterPro" id="IPR032710">
    <property type="entry name" value="NTF2-like_dom_sf"/>
</dbReference>
<reference evidence="3" key="1">
    <citation type="journal article" date="2019" name="Int. J. Syst. Evol. Microbiol.">
        <title>The Global Catalogue of Microorganisms (GCM) 10K type strain sequencing project: providing services to taxonomists for standard genome sequencing and annotation.</title>
        <authorList>
            <consortium name="The Broad Institute Genomics Platform"/>
            <consortium name="The Broad Institute Genome Sequencing Center for Infectious Disease"/>
            <person name="Wu L."/>
            <person name="Ma J."/>
        </authorList>
    </citation>
    <scope>NUCLEOTIDE SEQUENCE [LARGE SCALE GENOMIC DNA]</scope>
    <source>
        <strain evidence="3">ICMP 19430</strain>
    </source>
</reference>
<comment type="caution">
    <text evidence="2">The sequence shown here is derived from an EMBL/GenBank/DDBJ whole genome shotgun (WGS) entry which is preliminary data.</text>
</comment>
<dbReference type="Gene3D" id="3.10.450.50">
    <property type="match status" value="1"/>
</dbReference>
<evidence type="ECO:0000313" key="3">
    <source>
        <dbReference type="Proteomes" id="UP001596484"/>
    </source>
</evidence>
<gene>
    <name evidence="2" type="ORF">ACFQS9_13940</name>
</gene>
<dbReference type="Pfam" id="PF14534">
    <property type="entry name" value="DUF4440"/>
    <property type="match status" value="1"/>
</dbReference>
<dbReference type="RefSeq" id="WP_378405600.1">
    <property type="nucleotide sequence ID" value="NZ_JBHTCS010000016.1"/>
</dbReference>